<organism evidence="1 2">
    <name type="scientific">Cichorium intybus</name>
    <name type="common">Chicory</name>
    <dbReference type="NCBI Taxonomy" id="13427"/>
    <lineage>
        <taxon>Eukaryota</taxon>
        <taxon>Viridiplantae</taxon>
        <taxon>Streptophyta</taxon>
        <taxon>Embryophyta</taxon>
        <taxon>Tracheophyta</taxon>
        <taxon>Spermatophyta</taxon>
        <taxon>Magnoliopsida</taxon>
        <taxon>eudicotyledons</taxon>
        <taxon>Gunneridae</taxon>
        <taxon>Pentapetalae</taxon>
        <taxon>asterids</taxon>
        <taxon>campanulids</taxon>
        <taxon>Asterales</taxon>
        <taxon>Asteraceae</taxon>
        <taxon>Cichorioideae</taxon>
        <taxon>Cichorieae</taxon>
        <taxon>Cichoriinae</taxon>
        <taxon>Cichorium</taxon>
    </lineage>
</organism>
<evidence type="ECO:0000313" key="1">
    <source>
        <dbReference type="EMBL" id="KAI3766323.1"/>
    </source>
</evidence>
<sequence length="128" mass="15080">MSAFQILQICCNDDISFADIKRIDHLGLPICKEDERGLEEYNLNKNSWFTYEFAVLFSQQSNFDCEDQEFLKGQYRLFVHIPFMEYHILVVTSVITHHNQRKASLLLAISEFKTHRSARLGVSYRRSN</sequence>
<proteinExistence type="predicted"/>
<accession>A0ACB9F6D0</accession>
<name>A0ACB9F6D0_CICIN</name>
<reference evidence="1 2" key="2">
    <citation type="journal article" date="2022" name="Mol. Ecol. Resour.">
        <title>The genomes of chicory, endive, great burdock and yacon provide insights into Asteraceae paleo-polyploidization history and plant inulin production.</title>
        <authorList>
            <person name="Fan W."/>
            <person name="Wang S."/>
            <person name="Wang H."/>
            <person name="Wang A."/>
            <person name="Jiang F."/>
            <person name="Liu H."/>
            <person name="Zhao H."/>
            <person name="Xu D."/>
            <person name="Zhang Y."/>
        </authorList>
    </citation>
    <scope>NUCLEOTIDE SEQUENCE [LARGE SCALE GENOMIC DNA]</scope>
    <source>
        <strain evidence="2">cv. Punajuju</strain>
        <tissue evidence="1">Leaves</tissue>
    </source>
</reference>
<protein>
    <submittedName>
        <fullName evidence="1">Uncharacterized protein</fullName>
    </submittedName>
</protein>
<dbReference type="Proteomes" id="UP001055811">
    <property type="component" value="Linkage Group LG03"/>
</dbReference>
<dbReference type="EMBL" id="CM042011">
    <property type="protein sequence ID" value="KAI3766323.1"/>
    <property type="molecule type" value="Genomic_DNA"/>
</dbReference>
<comment type="caution">
    <text evidence="1">The sequence shown here is derived from an EMBL/GenBank/DDBJ whole genome shotgun (WGS) entry which is preliminary data.</text>
</comment>
<reference evidence="2" key="1">
    <citation type="journal article" date="2022" name="Mol. Ecol. Resour.">
        <title>The genomes of chicory, endive, great burdock and yacon provide insights into Asteraceae palaeo-polyploidization history and plant inulin production.</title>
        <authorList>
            <person name="Fan W."/>
            <person name="Wang S."/>
            <person name="Wang H."/>
            <person name="Wang A."/>
            <person name="Jiang F."/>
            <person name="Liu H."/>
            <person name="Zhao H."/>
            <person name="Xu D."/>
            <person name="Zhang Y."/>
        </authorList>
    </citation>
    <scope>NUCLEOTIDE SEQUENCE [LARGE SCALE GENOMIC DNA]</scope>
    <source>
        <strain evidence="2">cv. Punajuju</strain>
    </source>
</reference>
<evidence type="ECO:0000313" key="2">
    <source>
        <dbReference type="Proteomes" id="UP001055811"/>
    </source>
</evidence>
<gene>
    <name evidence="1" type="ORF">L2E82_16377</name>
</gene>
<keyword evidence="2" id="KW-1185">Reference proteome</keyword>